<dbReference type="RefSeq" id="WP_263334195.1">
    <property type="nucleotide sequence ID" value="NZ_JAGSYH010000002.1"/>
</dbReference>
<reference evidence="13" key="1">
    <citation type="journal article" date="2019" name="Int. J. Syst. Evol. Microbiol.">
        <title>The Global Catalogue of Microorganisms (GCM) 10K type strain sequencing project: providing services to taxonomists for standard genome sequencing and annotation.</title>
        <authorList>
            <consortium name="The Broad Institute Genomics Platform"/>
            <consortium name="The Broad Institute Genome Sequencing Center for Infectious Disease"/>
            <person name="Wu L."/>
            <person name="Ma J."/>
        </authorList>
    </citation>
    <scope>NUCLEOTIDE SEQUENCE [LARGE SCALE GENOMIC DNA]</scope>
    <source>
        <strain evidence="13">JCM 4087</strain>
    </source>
</reference>
<evidence type="ECO:0000313" key="12">
    <source>
        <dbReference type="EMBL" id="MFC5861206.1"/>
    </source>
</evidence>
<feature type="compositionally biased region" description="Pro residues" evidence="10">
    <location>
        <begin position="22"/>
        <end position="33"/>
    </location>
</feature>
<feature type="transmembrane region" description="Helical" evidence="11">
    <location>
        <begin position="396"/>
        <end position="417"/>
    </location>
</feature>
<feature type="transmembrane region" description="Helical" evidence="11">
    <location>
        <begin position="429"/>
        <end position="450"/>
    </location>
</feature>
<evidence type="ECO:0000256" key="4">
    <source>
        <dbReference type="ARBA" id="ARBA00022960"/>
    </source>
</evidence>
<proteinExistence type="inferred from homology"/>
<feature type="transmembrane region" description="Helical" evidence="11">
    <location>
        <begin position="278"/>
        <end position="299"/>
    </location>
</feature>
<dbReference type="EMBL" id="JBHSPH010000001">
    <property type="protein sequence ID" value="MFC5861206.1"/>
    <property type="molecule type" value="Genomic_DNA"/>
</dbReference>
<dbReference type="InterPro" id="IPR004268">
    <property type="entry name" value="MurJ"/>
</dbReference>
<evidence type="ECO:0000313" key="13">
    <source>
        <dbReference type="Proteomes" id="UP001596091"/>
    </source>
</evidence>
<dbReference type="Pfam" id="PF03023">
    <property type="entry name" value="MurJ"/>
    <property type="match status" value="1"/>
</dbReference>
<feature type="transmembrane region" description="Helical" evidence="11">
    <location>
        <begin position="135"/>
        <end position="163"/>
    </location>
</feature>
<evidence type="ECO:0000256" key="8">
    <source>
        <dbReference type="ARBA" id="ARBA00060041"/>
    </source>
</evidence>
<name>A0ABW1EA45_9BACT</name>
<dbReference type="PRINTS" id="PR01806">
    <property type="entry name" value="VIRFACTRMVIN"/>
</dbReference>
<evidence type="ECO:0000256" key="1">
    <source>
        <dbReference type="ARBA" id="ARBA00004651"/>
    </source>
</evidence>
<organism evidence="12 13">
    <name type="scientific">Acidicapsa dinghuensis</name>
    <dbReference type="NCBI Taxonomy" id="2218256"/>
    <lineage>
        <taxon>Bacteria</taxon>
        <taxon>Pseudomonadati</taxon>
        <taxon>Acidobacteriota</taxon>
        <taxon>Terriglobia</taxon>
        <taxon>Terriglobales</taxon>
        <taxon>Acidobacteriaceae</taxon>
        <taxon>Acidicapsa</taxon>
    </lineage>
</organism>
<feature type="transmembrane region" description="Helical" evidence="11">
    <location>
        <begin position="55"/>
        <end position="82"/>
    </location>
</feature>
<keyword evidence="4" id="KW-0133">Cell shape</keyword>
<keyword evidence="5" id="KW-0573">Peptidoglycan synthesis</keyword>
<feature type="transmembrane region" description="Helical" evidence="11">
    <location>
        <begin position="531"/>
        <end position="549"/>
    </location>
</feature>
<comment type="similarity">
    <text evidence="9">Belongs to the MurJ/MviN family.</text>
</comment>
<evidence type="ECO:0000256" key="7">
    <source>
        <dbReference type="ARBA" id="ARBA00023136"/>
    </source>
</evidence>
<keyword evidence="2" id="KW-1003">Cell membrane</keyword>
<keyword evidence="6 11" id="KW-1133">Transmembrane helix</keyword>
<feature type="transmembrane region" description="Helical" evidence="11">
    <location>
        <begin position="238"/>
        <end position="258"/>
    </location>
</feature>
<feature type="transmembrane region" description="Helical" evidence="11">
    <location>
        <begin position="215"/>
        <end position="232"/>
    </location>
</feature>
<feature type="transmembrane region" description="Helical" evidence="11">
    <location>
        <begin position="351"/>
        <end position="376"/>
    </location>
</feature>
<evidence type="ECO:0000256" key="9">
    <source>
        <dbReference type="ARBA" id="ARBA00061532"/>
    </source>
</evidence>
<feature type="transmembrane region" description="Helical" evidence="11">
    <location>
        <begin position="319"/>
        <end position="339"/>
    </location>
</feature>
<evidence type="ECO:0000256" key="3">
    <source>
        <dbReference type="ARBA" id="ARBA00022692"/>
    </source>
</evidence>
<feature type="transmembrane region" description="Helical" evidence="11">
    <location>
        <begin position="183"/>
        <end position="203"/>
    </location>
</feature>
<dbReference type="InterPro" id="IPR051050">
    <property type="entry name" value="Lipid_II_flippase_MurJ/MviN"/>
</dbReference>
<accession>A0ABW1EA45</accession>
<keyword evidence="13" id="KW-1185">Reference proteome</keyword>
<keyword evidence="7 11" id="KW-0472">Membrane</keyword>
<evidence type="ECO:0000256" key="6">
    <source>
        <dbReference type="ARBA" id="ARBA00022989"/>
    </source>
</evidence>
<evidence type="ECO:0000256" key="2">
    <source>
        <dbReference type="ARBA" id="ARBA00022475"/>
    </source>
</evidence>
<dbReference type="Proteomes" id="UP001596091">
    <property type="component" value="Unassembled WGS sequence"/>
</dbReference>
<evidence type="ECO:0000256" key="5">
    <source>
        <dbReference type="ARBA" id="ARBA00022984"/>
    </source>
</evidence>
<comment type="subcellular location">
    <subcellularLocation>
        <location evidence="1">Cell membrane</location>
        <topology evidence="1">Multi-pass membrane protein</topology>
    </subcellularLocation>
</comment>
<evidence type="ECO:0000256" key="11">
    <source>
        <dbReference type="SAM" id="Phobius"/>
    </source>
</evidence>
<gene>
    <name evidence="12" type="primary">murJ</name>
    <name evidence="12" type="ORF">ACFPT7_02750</name>
</gene>
<dbReference type="PANTHER" id="PTHR47019:SF1">
    <property type="entry name" value="LIPID II FLIPPASE MURJ"/>
    <property type="match status" value="1"/>
</dbReference>
<feature type="transmembrane region" description="Helical" evidence="11">
    <location>
        <begin position="456"/>
        <end position="477"/>
    </location>
</feature>
<comment type="function">
    <text evidence="8">Involved in peptidoglycan biosynthesis. Transports lipid-linked peptidoglycan precursors from the inner to the outer leaflet of the cytoplasmic membrane.</text>
</comment>
<feature type="transmembrane region" description="Helical" evidence="11">
    <location>
        <begin position="493"/>
        <end position="511"/>
    </location>
</feature>
<comment type="caution">
    <text evidence="12">The sequence shown here is derived from an EMBL/GenBank/DDBJ whole genome shotgun (WGS) entry which is preliminary data.</text>
</comment>
<protein>
    <submittedName>
        <fullName evidence="12">Murein biosynthesis integral membrane protein MurJ</fullName>
    </submittedName>
</protein>
<feature type="transmembrane region" description="Helical" evidence="11">
    <location>
        <begin position="102"/>
        <end position="123"/>
    </location>
</feature>
<keyword evidence="3 11" id="KW-0812">Transmembrane</keyword>
<sequence length="565" mass="60466">MAKHAQENYLPGIGPHDGPGQPVTPAPALPPEAEPSRSRLARALRLLRPSHSHTAYTATILLMVSAILSRFMGLVRVKYIALVFGRGMEADALNAAFVLPDMISYFLVGGAASITFVTILTKYRDTGREAEGERSLSIILSTMALVLGSAIVIAEIVAPWFIAWMFPGYQGAKAALCVELTRILLPAQLCFFAGGVFGAVLLVQKRFYAQAVTPLIYNAGTIVGGLFLAHRIGVSSLAYGTVVGALFGPFLINAAGAWRLGTRYRFILDWRDSGLHEWVRMSIPLMVGVSLVAADNWIISHFASATGGGVSVMTYAKQLFSAPIAVLAQAAGAASMPFFANLWSQNRRYDFAVGVANSVSRVAALGLLASSGMIALSGPLVDLVMRGGKYTSADAALTAAYFAIFSIALFLWSAQAIYARAFYAAGNTLTPMIAGTIVTLVSLPVYAVLYRWHGDAGLAIASDFGITLLTLTLAVLLHRRRMVSLASVDYRELVRCLVASVAAAGLIWLAMHGLHRLHVPTTRWMDLAELLLGSAAWFAIAGFTLSRLGSALPQVMMKKLGLRRA</sequence>
<feature type="region of interest" description="Disordered" evidence="10">
    <location>
        <begin position="1"/>
        <end position="34"/>
    </location>
</feature>
<dbReference type="PANTHER" id="PTHR47019">
    <property type="entry name" value="LIPID II FLIPPASE MURJ"/>
    <property type="match status" value="1"/>
</dbReference>
<evidence type="ECO:0000256" key="10">
    <source>
        <dbReference type="SAM" id="MobiDB-lite"/>
    </source>
</evidence>